<feature type="region of interest" description="Disordered" evidence="3">
    <location>
        <begin position="311"/>
        <end position="410"/>
    </location>
</feature>
<protein>
    <recommendedName>
        <fullName evidence="6">Sushi domain-containing protein</fullName>
    </recommendedName>
</protein>
<dbReference type="PROSITE" id="PS50923">
    <property type="entry name" value="SUSHI"/>
    <property type="match status" value="1"/>
</dbReference>
<dbReference type="AlphaFoldDB" id="A0A8S4P3G1"/>
<dbReference type="InterPro" id="IPR013320">
    <property type="entry name" value="ConA-like_dom_sf"/>
</dbReference>
<dbReference type="SMART" id="SM00032">
    <property type="entry name" value="CCP"/>
    <property type="match status" value="1"/>
</dbReference>
<dbReference type="Gene3D" id="2.10.70.10">
    <property type="entry name" value="Complement Module, domain 1"/>
    <property type="match status" value="1"/>
</dbReference>
<keyword evidence="1" id="KW-1015">Disulfide bond</keyword>
<feature type="transmembrane region" description="Helical" evidence="4">
    <location>
        <begin position="558"/>
        <end position="578"/>
    </location>
</feature>
<proteinExistence type="predicted"/>
<evidence type="ECO:0000256" key="3">
    <source>
        <dbReference type="SAM" id="MobiDB-lite"/>
    </source>
</evidence>
<sequence length="609" mass="66681">MVNYIIHFILLHGILIVAEQLNFPMDTIDGSVLIGDINGTLEGNPTITEGIVGNAINLTPKQGINYGNQRDKCFGNIELCSNGYSISVLFKPDAEQEEDKGIVLTNGAETVYSYGIAMEIQINTASNNRLVVTVASKTYFWKLTISNFPYGLWYHVVVTTTIPLEDNRPLVYINGQLRVASTYKRARSRPDDYPEFVLGRSNRWNNDIAKSMFANVTIDEIIFKDYIIQAKDILDEFIQYTENQCGPVPSIANGVIIAGSFGDEADTGSTLTFVCDAGFLMSGSDTVLCDGGAWIQPPKCINADQKTEANIEATSERTTNDISTTESNVEFTSTTIEQSTSVPSTRGQSTQSTIESSTLEQSITGSSTFEKSSNIPSTLEQSTIDKSTIESSTLDINESSITESSTMELSTIEPPTIESTIEPPTIESTFKSLTIETTIGSSTIESTISSSTIDSSTITSSTIEPTIASSTIESTTLLTSTFLNFDSASPRHTDSTSTTASSDQQLITNDSTIQVIQPTTTAANLDTKPPILFNTSTKEHYKRAKRKIYSPEEAKHSISIGSFWLICMICTIGSIVLLDFPKLFLHLRTAKRNCFSNCKRSNRLNNYVH</sequence>
<evidence type="ECO:0000313" key="8">
    <source>
        <dbReference type="Proteomes" id="UP000749559"/>
    </source>
</evidence>
<comment type="caution">
    <text evidence="2">Lacks conserved residue(s) required for the propagation of feature annotation.</text>
</comment>
<dbReference type="EMBL" id="CAIIXF020000006">
    <property type="protein sequence ID" value="CAH1787870.1"/>
    <property type="molecule type" value="Genomic_DNA"/>
</dbReference>
<dbReference type="SUPFAM" id="SSF57535">
    <property type="entry name" value="Complement control module/SCR domain"/>
    <property type="match status" value="1"/>
</dbReference>
<keyword evidence="2" id="KW-0768">Sushi</keyword>
<name>A0A8S4P3G1_OWEFU</name>
<dbReference type="SUPFAM" id="SSF49899">
    <property type="entry name" value="Concanavalin A-like lectins/glucanases"/>
    <property type="match status" value="1"/>
</dbReference>
<comment type="caution">
    <text evidence="7">The sequence shown here is derived from an EMBL/GenBank/DDBJ whole genome shotgun (WGS) entry which is preliminary data.</text>
</comment>
<feature type="compositionally biased region" description="Polar residues" evidence="3">
    <location>
        <begin position="320"/>
        <end position="409"/>
    </location>
</feature>
<evidence type="ECO:0000256" key="2">
    <source>
        <dbReference type="PROSITE-ProRule" id="PRU00302"/>
    </source>
</evidence>
<feature type="domain" description="Sushi" evidence="6">
    <location>
        <begin position="243"/>
        <end position="302"/>
    </location>
</feature>
<dbReference type="Pfam" id="PF00084">
    <property type="entry name" value="Sushi"/>
    <property type="match status" value="1"/>
</dbReference>
<organism evidence="7 8">
    <name type="scientific">Owenia fusiformis</name>
    <name type="common">Polychaete worm</name>
    <dbReference type="NCBI Taxonomy" id="6347"/>
    <lineage>
        <taxon>Eukaryota</taxon>
        <taxon>Metazoa</taxon>
        <taxon>Spiralia</taxon>
        <taxon>Lophotrochozoa</taxon>
        <taxon>Annelida</taxon>
        <taxon>Polychaeta</taxon>
        <taxon>Sedentaria</taxon>
        <taxon>Canalipalpata</taxon>
        <taxon>Sabellida</taxon>
        <taxon>Oweniida</taxon>
        <taxon>Oweniidae</taxon>
        <taxon>Owenia</taxon>
    </lineage>
</organism>
<dbReference type="CDD" id="cd00033">
    <property type="entry name" value="CCP"/>
    <property type="match status" value="1"/>
</dbReference>
<accession>A0A8S4P3G1</accession>
<evidence type="ECO:0000256" key="4">
    <source>
        <dbReference type="SAM" id="Phobius"/>
    </source>
</evidence>
<keyword evidence="5" id="KW-0732">Signal</keyword>
<keyword evidence="8" id="KW-1185">Reference proteome</keyword>
<gene>
    <name evidence="7" type="ORF">OFUS_LOCUS13499</name>
</gene>
<keyword evidence="4" id="KW-0812">Transmembrane</keyword>
<keyword evidence="4" id="KW-0472">Membrane</keyword>
<dbReference type="Pfam" id="PF13385">
    <property type="entry name" value="Laminin_G_3"/>
    <property type="match status" value="1"/>
</dbReference>
<dbReference type="InterPro" id="IPR000436">
    <property type="entry name" value="Sushi_SCR_CCP_dom"/>
</dbReference>
<reference evidence="7" key="1">
    <citation type="submission" date="2022-03" db="EMBL/GenBank/DDBJ databases">
        <authorList>
            <person name="Martin C."/>
        </authorList>
    </citation>
    <scope>NUCLEOTIDE SEQUENCE</scope>
</reference>
<feature type="chain" id="PRO_5035806449" description="Sushi domain-containing protein" evidence="5">
    <location>
        <begin position="21"/>
        <end position="609"/>
    </location>
</feature>
<evidence type="ECO:0000313" key="7">
    <source>
        <dbReference type="EMBL" id="CAH1787870.1"/>
    </source>
</evidence>
<evidence type="ECO:0000256" key="5">
    <source>
        <dbReference type="SAM" id="SignalP"/>
    </source>
</evidence>
<dbReference type="InterPro" id="IPR035976">
    <property type="entry name" value="Sushi/SCR/CCP_sf"/>
</dbReference>
<feature type="signal peptide" evidence="5">
    <location>
        <begin position="1"/>
        <end position="20"/>
    </location>
</feature>
<dbReference type="Gene3D" id="2.60.120.200">
    <property type="match status" value="1"/>
</dbReference>
<dbReference type="Proteomes" id="UP000749559">
    <property type="component" value="Unassembled WGS sequence"/>
</dbReference>
<evidence type="ECO:0000256" key="1">
    <source>
        <dbReference type="ARBA" id="ARBA00023157"/>
    </source>
</evidence>
<evidence type="ECO:0000259" key="6">
    <source>
        <dbReference type="PROSITE" id="PS50923"/>
    </source>
</evidence>
<keyword evidence="4" id="KW-1133">Transmembrane helix</keyword>